<proteinExistence type="predicted"/>
<protein>
    <submittedName>
        <fullName evidence="2">Uncharacterized protein</fullName>
    </submittedName>
</protein>
<evidence type="ECO:0000256" key="1">
    <source>
        <dbReference type="SAM" id="MobiDB-lite"/>
    </source>
</evidence>
<evidence type="ECO:0000313" key="3">
    <source>
        <dbReference type="Proteomes" id="UP001371456"/>
    </source>
</evidence>
<dbReference type="EMBL" id="JBANQN010000003">
    <property type="protein sequence ID" value="KAK6793831.1"/>
    <property type="molecule type" value="Genomic_DNA"/>
</dbReference>
<dbReference type="Proteomes" id="UP001371456">
    <property type="component" value="Unassembled WGS sequence"/>
</dbReference>
<sequence length="97" mass="11290">MVLELPHQPCGHRQYGNNQSQKQHTMVQVTQRPSHGYMFYLPNQPEQLTHQPPHCCMSYGEMVHVPRVNTHEPITPTLIHDHLFSQRLNQVAHLTCC</sequence>
<name>A0AAN8TYH1_SOLBU</name>
<dbReference type="AlphaFoldDB" id="A0AAN8TYH1"/>
<reference evidence="2 3" key="1">
    <citation type="submission" date="2024-02" db="EMBL/GenBank/DDBJ databases">
        <title>de novo genome assembly of Solanum bulbocastanum strain 11H21.</title>
        <authorList>
            <person name="Hosaka A.J."/>
        </authorList>
    </citation>
    <scope>NUCLEOTIDE SEQUENCE [LARGE SCALE GENOMIC DNA]</scope>
    <source>
        <tissue evidence="2">Young leaves</tissue>
    </source>
</reference>
<keyword evidence="3" id="KW-1185">Reference proteome</keyword>
<feature type="region of interest" description="Disordered" evidence="1">
    <location>
        <begin position="1"/>
        <end position="23"/>
    </location>
</feature>
<comment type="caution">
    <text evidence="2">The sequence shown here is derived from an EMBL/GenBank/DDBJ whole genome shotgun (WGS) entry which is preliminary data.</text>
</comment>
<accession>A0AAN8TYH1</accession>
<evidence type="ECO:0000313" key="2">
    <source>
        <dbReference type="EMBL" id="KAK6793831.1"/>
    </source>
</evidence>
<organism evidence="2 3">
    <name type="scientific">Solanum bulbocastanum</name>
    <name type="common">Wild potato</name>
    <dbReference type="NCBI Taxonomy" id="147425"/>
    <lineage>
        <taxon>Eukaryota</taxon>
        <taxon>Viridiplantae</taxon>
        <taxon>Streptophyta</taxon>
        <taxon>Embryophyta</taxon>
        <taxon>Tracheophyta</taxon>
        <taxon>Spermatophyta</taxon>
        <taxon>Magnoliopsida</taxon>
        <taxon>eudicotyledons</taxon>
        <taxon>Gunneridae</taxon>
        <taxon>Pentapetalae</taxon>
        <taxon>asterids</taxon>
        <taxon>lamiids</taxon>
        <taxon>Solanales</taxon>
        <taxon>Solanaceae</taxon>
        <taxon>Solanoideae</taxon>
        <taxon>Solaneae</taxon>
        <taxon>Solanum</taxon>
    </lineage>
</organism>
<gene>
    <name evidence="2" type="ORF">RDI58_007284</name>
</gene>